<dbReference type="PANTHER" id="PTHR43591">
    <property type="entry name" value="METHYLTRANSFERASE"/>
    <property type="match status" value="1"/>
</dbReference>
<keyword evidence="1 6" id="KW-0474">Menaquinone biosynthesis</keyword>
<dbReference type="Pfam" id="PF01209">
    <property type="entry name" value="Ubie_methyltran"/>
    <property type="match status" value="1"/>
</dbReference>
<dbReference type="NCBIfam" id="TIGR01934">
    <property type="entry name" value="MenG_MenH_UbiE"/>
    <property type="match status" value="1"/>
</dbReference>
<keyword evidence="2 6" id="KW-0489">Methyltransferase</keyword>
<keyword evidence="8" id="KW-1185">Reference proteome</keyword>
<dbReference type="PANTHER" id="PTHR43591:SF24">
    <property type="entry name" value="2-METHOXY-6-POLYPRENYL-1,4-BENZOQUINOL METHYLASE, MITOCHONDRIAL"/>
    <property type="match status" value="1"/>
</dbReference>
<comment type="pathway">
    <text evidence="6">Cofactor biosynthesis; ubiquinone biosynthesis.</text>
</comment>
<dbReference type="GO" id="GO:0009234">
    <property type="term" value="P:menaquinone biosynthetic process"/>
    <property type="evidence" value="ECO:0007669"/>
    <property type="project" value="UniProtKB-UniRule"/>
</dbReference>
<dbReference type="AlphaFoldDB" id="A0A6N7EUK4"/>
<comment type="pathway">
    <text evidence="6">Quinol/quinone metabolism; menaquinone biosynthesis; menaquinol from 1,4-dihydroxy-2-naphthoate: step 2/2.</text>
</comment>
<dbReference type="NCBIfam" id="NF001244">
    <property type="entry name" value="PRK00216.1-5"/>
    <property type="match status" value="1"/>
</dbReference>
<comment type="catalytic activity">
    <reaction evidence="6">
        <text>a 2-demethylmenaquinol + S-adenosyl-L-methionine = a menaquinol + S-adenosyl-L-homocysteine + H(+)</text>
        <dbReference type="Rhea" id="RHEA:42640"/>
        <dbReference type="Rhea" id="RHEA-COMP:9539"/>
        <dbReference type="Rhea" id="RHEA-COMP:9563"/>
        <dbReference type="ChEBI" id="CHEBI:15378"/>
        <dbReference type="ChEBI" id="CHEBI:18151"/>
        <dbReference type="ChEBI" id="CHEBI:55437"/>
        <dbReference type="ChEBI" id="CHEBI:57856"/>
        <dbReference type="ChEBI" id="CHEBI:59789"/>
        <dbReference type="EC" id="2.1.1.163"/>
    </reaction>
</comment>
<sequence>MTDKTHFGYEYVDKKEKAAKVSAVFDSVASNYDVMNDVMSLGVHRFWKHFSVMLADVRQDMVVLDLASGTCDLAIQMGKKLAGTGRLVASDINPNMLAKGRDRMVDKGLIENIEFVEANAEQLPFADNTFDLVTMAFGLRNVTDKDQALREIFRVLKPGGKCLVLEFSKPSHAPLETLYDFYSFNVLPKLGKWIAKDEASYRYLAESIRMHPDQATLQAMFDQAGFSMTKYQNLTGGIVAIHQGIKI</sequence>
<dbReference type="Proteomes" id="UP000471298">
    <property type="component" value="Unassembled WGS sequence"/>
</dbReference>
<dbReference type="CDD" id="cd02440">
    <property type="entry name" value="AdoMet_MTases"/>
    <property type="match status" value="1"/>
</dbReference>
<feature type="binding site" evidence="6">
    <location>
        <position position="91"/>
    </location>
    <ligand>
        <name>S-adenosyl-L-methionine</name>
        <dbReference type="ChEBI" id="CHEBI:59789"/>
    </ligand>
</feature>
<dbReference type="InParanoid" id="A0A6N7EUK4"/>
<comment type="function">
    <text evidence="6">Methyltransferase required for the conversion of demethylmenaquinol (DMKH2) to menaquinol (MKH2) and the conversion of 2-polyprenyl-6-methoxy-1,4-benzoquinol (DDMQH2) to 2-polyprenyl-3-methyl-6-methoxy-1,4-benzoquinol (DMQH2).</text>
</comment>
<name>A0A6N7EUK4_9GAMM</name>
<dbReference type="EMBL" id="WHNW01000005">
    <property type="protein sequence ID" value="MPV86241.1"/>
    <property type="molecule type" value="Genomic_DNA"/>
</dbReference>
<dbReference type="FunCoup" id="A0A6N7EUK4">
    <property type="interactions" value="420"/>
</dbReference>
<dbReference type="UniPathway" id="UPA00079">
    <property type="reaction ID" value="UER00169"/>
</dbReference>
<evidence type="ECO:0000256" key="1">
    <source>
        <dbReference type="ARBA" id="ARBA00022428"/>
    </source>
</evidence>
<evidence type="ECO:0000256" key="6">
    <source>
        <dbReference type="HAMAP-Rule" id="MF_01813"/>
    </source>
</evidence>
<protein>
    <recommendedName>
        <fullName evidence="6">Ubiquinone/menaquinone biosynthesis C-methyltransferase UbiE</fullName>
        <ecNumber evidence="6">2.1.1.163</ecNumber>
        <ecNumber evidence="6">2.1.1.201</ecNumber>
    </recommendedName>
    <alternativeName>
        <fullName evidence="6">2-methoxy-6-polyprenyl-1,4-benzoquinol methylase</fullName>
    </alternativeName>
    <alternativeName>
        <fullName evidence="6">Demethylmenaquinone methyltransferase</fullName>
    </alternativeName>
</protein>
<evidence type="ECO:0000313" key="7">
    <source>
        <dbReference type="EMBL" id="MPV86241.1"/>
    </source>
</evidence>
<dbReference type="PROSITE" id="PS01183">
    <property type="entry name" value="UBIE_1"/>
    <property type="match status" value="1"/>
</dbReference>
<dbReference type="GO" id="GO:0032259">
    <property type="term" value="P:methylation"/>
    <property type="evidence" value="ECO:0007669"/>
    <property type="project" value="UniProtKB-KW"/>
</dbReference>
<dbReference type="RefSeq" id="WP_152810243.1">
    <property type="nucleotide sequence ID" value="NZ_WHNW01000005.1"/>
</dbReference>
<dbReference type="GO" id="GO:0043770">
    <property type="term" value="F:demethylmenaquinone methyltransferase activity"/>
    <property type="evidence" value="ECO:0007669"/>
    <property type="project" value="UniProtKB-UniRule"/>
</dbReference>
<proteinExistence type="inferred from homology"/>
<dbReference type="InterPro" id="IPR023576">
    <property type="entry name" value="UbiE/COQ5_MeTrFase_CS"/>
</dbReference>
<evidence type="ECO:0000313" key="8">
    <source>
        <dbReference type="Proteomes" id="UP000471298"/>
    </source>
</evidence>
<comment type="similarity">
    <text evidence="6">Belongs to the class I-like SAM-binding methyltransferase superfamily. MenG/UbiE family.</text>
</comment>
<keyword evidence="4 6" id="KW-0831">Ubiquinone biosynthesis</keyword>
<evidence type="ECO:0000256" key="2">
    <source>
        <dbReference type="ARBA" id="ARBA00022603"/>
    </source>
</evidence>
<dbReference type="GO" id="GO:0008425">
    <property type="term" value="F:2-methoxy-6-polyprenyl-1,4-benzoquinol methyltransferase activity"/>
    <property type="evidence" value="ECO:0007669"/>
    <property type="project" value="UniProtKB-UniRule"/>
</dbReference>
<dbReference type="GO" id="GO:0009060">
    <property type="term" value="P:aerobic respiration"/>
    <property type="evidence" value="ECO:0007669"/>
    <property type="project" value="UniProtKB-UniRule"/>
</dbReference>
<comment type="caution">
    <text evidence="7">The sequence shown here is derived from an EMBL/GenBank/DDBJ whole genome shotgun (WGS) entry which is preliminary data.</text>
</comment>
<gene>
    <name evidence="6 7" type="primary">ubiE</name>
    <name evidence="7" type="ORF">GCU85_05790</name>
</gene>
<feature type="binding site" evidence="6">
    <location>
        <position position="70"/>
    </location>
    <ligand>
        <name>S-adenosyl-L-methionine</name>
        <dbReference type="ChEBI" id="CHEBI:59789"/>
    </ligand>
</feature>
<evidence type="ECO:0000256" key="5">
    <source>
        <dbReference type="ARBA" id="ARBA00022691"/>
    </source>
</evidence>
<dbReference type="InterPro" id="IPR004033">
    <property type="entry name" value="UbiE/COQ5_MeTrFase"/>
</dbReference>
<dbReference type="UniPathway" id="UPA00232"/>
<keyword evidence="3 6" id="KW-0808">Transferase</keyword>
<comment type="caution">
    <text evidence="6">Lacks conserved residue(s) required for the propagation of feature annotation.</text>
</comment>
<accession>A0A6N7EUK4</accession>
<dbReference type="SUPFAM" id="SSF53335">
    <property type="entry name" value="S-adenosyl-L-methionine-dependent methyltransferases"/>
    <property type="match status" value="1"/>
</dbReference>
<evidence type="ECO:0000256" key="4">
    <source>
        <dbReference type="ARBA" id="ARBA00022688"/>
    </source>
</evidence>
<dbReference type="HAMAP" id="MF_01813">
    <property type="entry name" value="MenG_UbiE_methyltr"/>
    <property type="match status" value="1"/>
</dbReference>
<reference evidence="7 8" key="1">
    <citation type="submission" date="2019-10" db="EMBL/GenBank/DDBJ databases">
        <title>Cardiobacteriales fam. a chemoheterotrophic member of the order Cardiobacteriales, and proposal of Cardiobacteriales fam. nov.</title>
        <authorList>
            <person name="Wang C."/>
        </authorList>
    </citation>
    <scope>NUCLEOTIDE SEQUENCE [LARGE SCALE GENOMIC DNA]</scope>
    <source>
        <strain evidence="7 8">ML27</strain>
    </source>
</reference>
<evidence type="ECO:0000256" key="3">
    <source>
        <dbReference type="ARBA" id="ARBA00022679"/>
    </source>
</evidence>
<dbReference type="InterPro" id="IPR029063">
    <property type="entry name" value="SAM-dependent_MTases_sf"/>
</dbReference>
<dbReference type="EC" id="2.1.1.201" evidence="6"/>
<dbReference type="Gene3D" id="3.40.50.150">
    <property type="entry name" value="Vaccinia Virus protein VP39"/>
    <property type="match status" value="1"/>
</dbReference>
<feature type="binding site" evidence="6">
    <location>
        <begin position="119"/>
        <end position="120"/>
    </location>
    <ligand>
        <name>S-adenosyl-L-methionine</name>
        <dbReference type="ChEBI" id="CHEBI:59789"/>
    </ligand>
</feature>
<comment type="catalytic activity">
    <reaction evidence="6">
        <text>a 2-methoxy-6-(all-trans-polyprenyl)benzene-1,4-diol + S-adenosyl-L-methionine = a 5-methoxy-2-methyl-3-(all-trans-polyprenyl)benzene-1,4-diol + S-adenosyl-L-homocysteine + H(+)</text>
        <dbReference type="Rhea" id="RHEA:28286"/>
        <dbReference type="Rhea" id="RHEA-COMP:10858"/>
        <dbReference type="Rhea" id="RHEA-COMP:10859"/>
        <dbReference type="ChEBI" id="CHEBI:15378"/>
        <dbReference type="ChEBI" id="CHEBI:57856"/>
        <dbReference type="ChEBI" id="CHEBI:59789"/>
        <dbReference type="ChEBI" id="CHEBI:84166"/>
        <dbReference type="ChEBI" id="CHEBI:84167"/>
        <dbReference type="EC" id="2.1.1.201"/>
    </reaction>
</comment>
<dbReference type="EC" id="2.1.1.163" evidence="6"/>
<keyword evidence="5 6" id="KW-0949">S-adenosyl-L-methionine</keyword>
<organism evidence="7 8">
    <name type="scientific">Ostreibacterium oceani</name>
    <dbReference type="NCBI Taxonomy" id="2654998"/>
    <lineage>
        <taxon>Bacteria</taxon>
        <taxon>Pseudomonadati</taxon>
        <taxon>Pseudomonadota</taxon>
        <taxon>Gammaproteobacteria</taxon>
        <taxon>Cardiobacteriales</taxon>
        <taxon>Ostreibacteriaceae</taxon>
        <taxon>Ostreibacterium</taxon>
    </lineage>
</organism>
<dbReference type="PROSITE" id="PS51608">
    <property type="entry name" value="SAM_MT_UBIE"/>
    <property type="match status" value="1"/>
</dbReference>